<dbReference type="InterPro" id="IPR005829">
    <property type="entry name" value="Sugar_transporter_CS"/>
</dbReference>
<feature type="transmembrane region" description="Helical" evidence="9">
    <location>
        <begin position="84"/>
        <end position="104"/>
    </location>
</feature>
<dbReference type="InterPro" id="IPR003663">
    <property type="entry name" value="Sugar/inositol_transpt"/>
</dbReference>
<dbReference type="InterPro" id="IPR005828">
    <property type="entry name" value="MFS_sugar_transport-like"/>
</dbReference>
<gene>
    <name evidence="11" type="ORF">GOB81_07000</name>
</gene>
<dbReference type="InterPro" id="IPR036259">
    <property type="entry name" value="MFS_trans_sf"/>
</dbReference>
<evidence type="ECO:0000256" key="8">
    <source>
        <dbReference type="SAM" id="MobiDB-lite"/>
    </source>
</evidence>
<proteinExistence type="inferred from homology"/>
<dbReference type="PROSITE" id="PS00217">
    <property type="entry name" value="SUGAR_TRANSPORT_2"/>
    <property type="match status" value="1"/>
</dbReference>
<sequence length="500" mass="53538">MGLSPPLPQHGGIQTLTTPNSPAASLPSAVNSVDISPNADRTLWIATIVAAICGGLYGYDTGIISGALLLITRDFHLSITQQEWVASAILAGAAVGAIGFGWSSEKFGRRATVIFVTMVFVIGSLACAFAPDVTALISARFFLGLAVGGSTQVVPTYISELAPHHRRGNLVTMFNVAIGVGILLANIAGLLMRDQWGWRPMVAAAALPAAFVCITMFFLPKSPRWTARNEGLGEAAEQLGRIRSSREVIRREVREIHSNMQRIDTKEKGWKGLTLPWVRPAVIAALGVAFFTQAGGLEMMIYYTPTFLTDAGFGPEWSLWASLGVAIVYCIMTLLGCLFVDRIGRRRLMLIMGPGAVVSLIGLGICFALHPTAGSVGSYAVLAFLLLFMLFNSGGIQVVGWLTGAEMFPLPMRGAATSAHAAVLWGSNLVVTATTLQLVQFLTLGGTMWFYAAINLASVIFVWFLVPETAGASLENIETALRRGTFRPHIGQSPRILDNI</sequence>
<reference evidence="11 12" key="1">
    <citation type="journal article" date="2020" name="Int. J. Syst. Evol. Microbiol.">
        <title>Novel acetic acid bacteria from cider fermentations: Acetobacter conturbans sp. nov. and Acetobacter fallax sp. nov.</title>
        <authorList>
            <person name="Sombolestani A.S."/>
            <person name="Cleenwerck I."/>
            <person name="Cnockaert M."/>
            <person name="Borremans W."/>
            <person name="Wieme A.D."/>
            <person name="De Vuyst L."/>
            <person name="Vandamme P."/>
        </authorList>
    </citation>
    <scope>NUCLEOTIDE SEQUENCE [LARGE SCALE GENOMIC DNA]</scope>
    <source>
        <strain evidence="11 12">LMG 1627</strain>
    </source>
</reference>
<evidence type="ECO:0000313" key="12">
    <source>
        <dbReference type="Proteomes" id="UP000631653"/>
    </source>
</evidence>
<evidence type="ECO:0000256" key="5">
    <source>
        <dbReference type="ARBA" id="ARBA00022989"/>
    </source>
</evidence>
<protein>
    <submittedName>
        <fullName evidence="11">Sugar porter family MFS transporter</fullName>
    </submittedName>
</protein>
<feature type="transmembrane region" description="Helical" evidence="9">
    <location>
        <begin position="170"/>
        <end position="192"/>
    </location>
</feature>
<feature type="transmembrane region" description="Helical" evidence="9">
    <location>
        <begin position="111"/>
        <end position="131"/>
    </location>
</feature>
<dbReference type="SUPFAM" id="SSF103473">
    <property type="entry name" value="MFS general substrate transporter"/>
    <property type="match status" value="1"/>
</dbReference>
<feature type="region of interest" description="Disordered" evidence="8">
    <location>
        <begin position="1"/>
        <end position="21"/>
    </location>
</feature>
<evidence type="ECO:0000256" key="6">
    <source>
        <dbReference type="ARBA" id="ARBA00023136"/>
    </source>
</evidence>
<dbReference type="RefSeq" id="WP_173569662.1">
    <property type="nucleotide sequence ID" value="NZ_WOSY01000005.1"/>
</dbReference>
<feature type="transmembrane region" description="Helical" evidence="9">
    <location>
        <begin position="137"/>
        <end position="158"/>
    </location>
</feature>
<feature type="transmembrane region" description="Helical" evidence="9">
    <location>
        <begin position="43"/>
        <end position="72"/>
    </location>
</feature>
<dbReference type="NCBIfam" id="TIGR00879">
    <property type="entry name" value="SP"/>
    <property type="match status" value="1"/>
</dbReference>
<feature type="transmembrane region" description="Helical" evidence="9">
    <location>
        <begin position="198"/>
        <end position="219"/>
    </location>
</feature>
<comment type="similarity">
    <text evidence="2 7">Belongs to the major facilitator superfamily. Sugar transporter (TC 2.A.1.1) family.</text>
</comment>
<evidence type="ECO:0000313" key="11">
    <source>
        <dbReference type="EMBL" id="NHN88376.1"/>
    </source>
</evidence>
<dbReference type="PRINTS" id="PR00171">
    <property type="entry name" value="SUGRTRNSPORT"/>
</dbReference>
<accession>A0ABX0JYH5</accession>
<feature type="transmembrane region" description="Helical" evidence="9">
    <location>
        <begin position="422"/>
        <end position="442"/>
    </location>
</feature>
<feature type="transmembrane region" description="Helical" evidence="9">
    <location>
        <begin position="376"/>
        <end position="402"/>
    </location>
</feature>
<evidence type="ECO:0000259" key="10">
    <source>
        <dbReference type="PROSITE" id="PS50850"/>
    </source>
</evidence>
<dbReference type="PANTHER" id="PTHR48020">
    <property type="entry name" value="PROTON MYO-INOSITOL COTRANSPORTER"/>
    <property type="match status" value="1"/>
</dbReference>
<comment type="subcellular location">
    <subcellularLocation>
        <location evidence="1">Membrane</location>
        <topology evidence="1">Multi-pass membrane protein</topology>
    </subcellularLocation>
</comment>
<evidence type="ECO:0000256" key="1">
    <source>
        <dbReference type="ARBA" id="ARBA00004141"/>
    </source>
</evidence>
<organism evidence="11 12">
    <name type="scientific">Acetobacter conturbans</name>
    <dbReference type="NCBI Taxonomy" id="1737472"/>
    <lineage>
        <taxon>Bacteria</taxon>
        <taxon>Pseudomonadati</taxon>
        <taxon>Pseudomonadota</taxon>
        <taxon>Alphaproteobacteria</taxon>
        <taxon>Acetobacterales</taxon>
        <taxon>Acetobacteraceae</taxon>
        <taxon>Acetobacter</taxon>
    </lineage>
</organism>
<evidence type="ECO:0000256" key="2">
    <source>
        <dbReference type="ARBA" id="ARBA00010992"/>
    </source>
</evidence>
<feature type="domain" description="Major facilitator superfamily (MFS) profile" evidence="10">
    <location>
        <begin position="46"/>
        <end position="470"/>
    </location>
</feature>
<dbReference type="Gene3D" id="1.20.1250.20">
    <property type="entry name" value="MFS general substrate transporter like domains"/>
    <property type="match status" value="1"/>
</dbReference>
<feature type="transmembrane region" description="Helical" evidence="9">
    <location>
        <begin position="348"/>
        <end position="370"/>
    </location>
</feature>
<keyword evidence="12" id="KW-1185">Reference proteome</keyword>
<dbReference type="InterPro" id="IPR020846">
    <property type="entry name" value="MFS_dom"/>
</dbReference>
<evidence type="ECO:0000256" key="9">
    <source>
        <dbReference type="SAM" id="Phobius"/>
    </source>
</evidence>
<dbReference type="PROSITE" id="PS50850">
    <property type="entry name" value="MFS"/>
    <property type="match status" value="1"/>
</dbReference>
<keyword evidence="5 9" id="KW-1133">Transmembrane helix</keyword>
<dbReference type="InterPro" id="IPR050814">
    <property type="entry name" value="Myo-inositol_Transporter"/>
</dbReference>
<feature type="compositionally biased region" description="Polar residues" evidence="8">
    <location>
        <begin position="12"/>
        <end position="21"/>
    </location>
</feature>
<keyword evidence="4 9" id="KW-0812">Transmembrane</keyword>
<keyword evidence="6 9" id="KW-0472">Membrane</keyword>
<dbReference type="Pfam" id="PF00083">
    <property type="entry name" value="Sugar_tr"/>
    <property type="match status" value="1"/>
</dbReference>
<feature type="transmembrane region" description="Helical" evidence="9">
    <location>
        <begin position="448"/>
        <end position="466"/>
    </location>
</feature>
<dbReference type="PANTHER" id="PTHR48020:SF12">
    <property type="entry name" value="PROTON MYO-INOSITOL COTRANSPORTER"/>
    <property type="match status" value="1"/>
</dbReference>
<dbReference type="Proteomes" id="UP000631653">
    <property type="component" value="Unassembled WGS sequence"/>
</dbReference>
<name>A0ABX0JYH5_9PROT</name>
<feature type="transmembrane region" description="Helical" evidence="9">
    <location>
        <begin position="277"/>
        <end position="297"/>
    </location>
</feature>
<evidence type="ECO:0000256" key="3">
    <source>
        <dbReference type="ARBA" id="ARBA00022448"/>
    </source>
</evidence>
<evidence type="ECO:0000256" key="4">
    <source>
        <dbReference type="ARBA" id="ARBA00022692"/>
    </source>
</evidence>
<keyword evidence="3 7" id="KW-0813">Transport</keyword>
<feature type="transmembrane region" description="Helical" evidence="9">
    <location>
        <begin position="317"/>
        <end position="341"/>
    </location>
</feature>
<dbReference type="EMBL" id="WOSY01000005">
    <property type="protein sequence ID" value="NHN88376.1"/>
    <property type="molecule type" value="Genomic_DNA"/>
</dbReference>
<comment type="caution">
    <text evidence="11">The sequence shown here is derived from an EMBL/GenBank/DDBJ whole genome shotgun (WGS) entry which is preliminary data.</text>
</comment>
<evidence type="ECO:0000256" key="7">
    <source>
        <dbReference type="RuleBase" id="RU003346"/>
    </source>
</evidence>